<proteinExistence type="predicted"/>
<dbReference type="AlphaFoldDB" id="A0A284SDL6"/>
<reference evidence="3" key="1">
    <citation type="journal article" date="2017" name="Nat. Ecol. Evol.">
        <title>Genome expansion and lineage-specific genetic innovations in the forest pathogenic fungi Armillaria.</title>
        <authorList>
            <person name="Sipos G."/>
            <person name="Prasanna A.N."/>
            <person name="Walter M.C."/>
            <person name="O'Connor E."/>
            <person name="Balint B."/>
            <person name="Krizsan K."/>
            <person name="Kiss B."/>
            <person name="Hess J."/>
            <person name="Varga T."/>
            <person name="Slot J."/>
            <person name="Riley R."/>
            <person name="Boka B."/>
            <person name="Rigling D."/>
            <person name="Barry K."/>
            <person name="Lee J."/>
            <person name="Mihaltcheva S."/>
            <person name="LaButti K."/>
            <person name="Lipzen A."/>
            <person name="Waldron R."/>
            <person name="Moloney N.M."/>
            <person name="Sperisen C."/>
            <person name="Kredics L."/>
            <person name="Vagvoelgyi C."/>
            <person name="Patrignani A."/>
            <person name="Fitzpatrick D."/>
            <person name="Nagy I."/>
            <person name="Doyle S."/>
            <person name="Anderson J.B."/>
            <person name="Grigoriev I.V."/>
            <person name="Gueldener U."/>
            <person name="Muensterkoetter M."/>
            <person name="Nagy L.G."/>
        </authorList>
    </citation>
    <scope>NUCLEOTIDE SEQUENCE [LARGE SCALE GENOMIC DNA]</scope>
    <source>
        <strain evidence="3">C18/9</strain>
    </source>
</reference>
<keyword evidence="3" id="KW-1185">Reference proteome</keyword>
<accession>A0A284SDL6</accession>
<name>A0A284SDL6_ARMOS</name>
<feature type="region of interest" description="Disordered" evidence="1">
    <location>
        <begin position="1"/>
        <end position="23"/>
    </location>
</feature>
<protein>
    <submittedName>
        <fullName evidence="2">Uncharacterized protein</fullName>
    </submittedName>
</protein>
<gene>
    <name evidence="2" type="ORF">ARMOST_22703</name>
</gene>
<dbReference type="EMBL" id="FUEG01000105">
    <property type="protein sequence ID" value="SJL19095.1"/>
    <property type="molecule type" value="Genomic_DNA"/>
</dbReference>
<evidence type="ECO:0000313" key="3">
    <source>
        <dbReference type="Proteomes" id="UP000219338"/>
    </source>
</evidence>
<sequence length="23" mass="2357">MGIQAHLGHPQATGEPSGEVWGP</sequence>
<dbReference type="Proteomes" id="UP000219338">
    <property type="component" value="Unassembled WGS sequence"/>
</dbReference>
<evidence type="ECO:0000256" key="1">
    <source>
        <dbReference type="SAM" id="MobiDB-lite"/>
    </source>
</evidence>
<evidence type="ECO:0000313" key="2">
    <source>
        <dbReference type="EMBL" id="SJL19095.1"/>
    </source>
</evidence>
<organism evidence="2 3">
    <name type="scientific">Armillaria ostoyae</name>
    <name type="common">Armillaria root rot fungus</name>
    <dbReference type="NCBI Taxonomy" id="47428"/>
    <lineage>
        <taxon>Eukaryota</taxon>
        <taxon>Fungi</taxon>
        <taxon>Dikarya</taxon>
        <taxon>Basidiomycota</taxon>
        <taxon>Agaricomycotina</taxon>
        <taxon>Agaricomycetes</taxon>
        <taxon>Agaricomycetidae</taxon>
        <taxon>Agaricales</taxon>
        <taxon>Marasmiineae</taxon>
        <taxon>Physalacriaceae</taxon>
        <taxon>Armillaria</taxon>
    </lineage>
</organism>